<sequence>MNYLAHLHLADISHTSLPGALLGEYAKGQIDERLTPELRLGVRLHRQIDSFTDAHPLHKGEVQALPAPYRRYGGIIMDMMFDHFLARYWSHYHSQPLTEFIAYAHQQLTPSPQWPNAMVRLVHAMQRYQLLASYQTLEGINLALARIDMRFRKPSPLPHCMPLLESHYSQMEQAFVGFYPQLMAFVQHSAQHDTP</sequence>
<name>A0A1Y0CU41_9GAMM</name>
<keyword evidence="4" id="KW-0276">Fatty acid metabolism</keyword>
<evidence type="ECO:0008006" key="7">
    <source>
        <dbReference type="Google" id="ProtNLM"/>
    </source>
</evidence>
<dbReference type="GO" id="GO:0006633">
    <property type="term" value="P:fatty acid biosynthetic process"/>
    <property type="evidence" value="ECO:0007669"/>
    <property type="project" value="UniProtKB-KW"/>
</dbReference>
<evidence type="ECO:0000313" key="5">
    <source>
        <dbReference type="EMBL" id="ART78738.1"/>
    </source>
</evidence>
<organism evidence="5 6">
    <name type="scientific">Oceanisphaera avium</name>
    <dbReference type="NCBI Taxonomy" id="1903694"/>
    <lineage>
        <taxon>Bacteria</taxon>
        <taxon>Pseudomonadati</taxon>
        <taxon>Pseudomonadota</taxon>
        <taxon>Gammaproteobacteria</taxon>
        <taxon>Aeromonadales</taxon>
        <taxon>Aeromonadaceae</taxon>
        <taxon>Oceanisphaera</taxon>
    </lineage>
</organism>
<evidence type="ECO:0000256" key="1">
    <source>
        <dbReference type="ARBA" id="ARBA00022516"/>
    </source>
</evidence>
<dbReference type="PANTHER" id="PTHR38764:SF1">
    <property type="entry name" value="ACYL CARRIER PROTEIN PHOSPHODIESTERASE"/>
    <property type="match status" value="1"/>
</dbReference>
<dbReference type="PANTHER" id="PTHR38764">
    <property type="entry name" value="ACYL CARRIER PROTEIN PHOSPHODIESTERASE"/>
    <property type="match status" value="1"/>
</dbReference>
<evidence type="ECO:0000256" key="3">
    <source>
        <dbReference type="ARBA" id="ARBA00023098"/>
    </source>
</evidence>
<gene>
    <name evidence="5" type="ORF">CBP12_00055</name>
</gene>
<dbReference type="PIRSF" id="PIRSF011489">
    <property type="entry name" value="DUF479"/>
    <property type="match status" value="1"/>
</dbReference>
<reference evidence="6" key="1">
    <citation type="submission" date="2017-05" db="EMBL/GenBank/DDBJ databases">
        <authorList>
            <person name="Sung H."/>
        </authorList>
    </citation>
    <scope>NUCLEOTIDE SEQUENCE [LARGE SCALE GENOMIC DNA]</scope>
    <source>
        <strain evidence="6">AMac2203</strain>
    </source>
</reference>
<keyword evidence="4" id="KW-0275">Fatty acid biosynthesis</keyword>
<keyword evidence="2" id="KW-0378">Hydrolase</keyword>
<dbReference type="InterPro" id="IPR007431">
    <property type="entry name" value="ACP_PD"/>
</dbReference>
<proteinExistence type="predicted"/>
<protein>
    <recommendedName>
        <fullName evidence="7">ACP phosphodiesterase</fullName>
    </recommendedName>
</protein>
<evidence type="ECO:0000256" key="4">
    <source>
        <dbReference type="ARBA" id="ARBA00023160"/>
    </source>
</evidence>
<dbReference type="RefSeq" id="WP_086961773.1">
    <property type="nucleotide sequence ID" value="NZ_CP021376.1"/>
</dbReference>
<dbReference type="GO" id="GO:0008770">
    <property type="term" value="F:[acyl-carrier-protein] phosphodiesterase activity"/>
    <property type="evidence" value="ECO:0007669"/>
    <property type="project" value="InterPro"/>
</dbReference>
<accession>A0A1Y0CU41</accession>
<dbReference type="AlphaFoldDB" id="A0A1Y0CU41"/>
<keyword evidence="1" id="KW-0444">Lipid biosynthesis</keyword>
<dbReference type="Proteomes" id="UP000243793">
    <property type="component" value="Chromosome"/>
</dbReference>
<keyword evidence="6" id="KW-1185">Reference proteome</keyword>
<dbReference type="OrthoDB" id="8442777at2"/>
<dbReference type="EMBL" id="CP021376">
    <property type="protein sequence ID" value="ART78738.1"/>
    <property type="molecule type" value="Genomic_DNA"/>
</dbReference>
<evidence type="ECO:0000256" key="2">
    <source>
        <dbReference type="ARBA" id="ARBA00022801"/>
    </source>
</evidence>
<evidence type="ECO:0000313" key="6">
    <source>
        <dbReference type="Proteomes" id="UP000243793"/>
    </source>
</evidence>
<dbReference type="Pfam" id="PF04336">
    <property type="entry name" value="ACP_PD"/>
    <property type="match status" value="1"/>
</dbReference>
<dbReference type="KEGG" id="ocm:CBP12_00055"/>
<keyword evidence="3" id="KW-0443">Lipid metabolism</keyword>